<feature type="region of interest" description="Disordered" evidence="1">
    <location>
        <begin position="1"/>
        <end position="69"/>
    </location>
</feature>
<evidence type="ECO:0008006" key="4">
    <source>
        <dbReference type="Google" id="ProtNLM"/>
    </source>
</evidence>
<dbReference type="OrthoDB" id="3508416at2759"/>
<organism evidence="2 3">
    <name type="scientific">Coniochaeta ligniaria NRRL 30616</name>
    <dbReference type="NCBI Taxonomy" id="1408157"/>
    <lineage>
        <taxon>Eukaryota</taxon>
        <taxon>Fungi</taxon>
        <taxon>Dikarya</taxon>
        <taxon>Ascomycota</taxon>
        <taxon>Pezizomycotina</taxon>
        <taxon>Sordariomycetes</taxon>
        <taxon>Sordariomycetidae</taxon>
        <taxon>Coniochaetales</taxon>
        <taxon>Coniochaetaceae</taxon>
        <taxon>Coniochaeta</taxon>
    </lineage>
</organism>
<gene>
    <name evidence="2" type="ORF">CONLIGDRAFT_629510</name>
</gene>
<dbReference type="EMBL" id="KV875095">
    <property type="protein sequence ID" value="OIW31824.1"/>
    <property type="molecule type" value="Genomic_DNA"/>
</dbReference>
<dbReference type="Proteomes" id="UP000182658">
    <property type="component" value="Unassembled WGS sequence"/>
</dbReference>
<evidence type="ECO:0000256" key="1">
    <source>
        <dbReference type="SAM" id="MobiDB-lite"/>
    </source>
</evidence>
<proteinExistence type="predicted"/>
<name>A0A1J7JPH8_9PEZI</name>
<evidence type="ECO:0000313" key="2">
    <source>
        <dbReference type="EMBL" id="OIW31824.1"/>
    </source>
</evidence>
<keyword evidence="3" id="KW-1185">Reference proteome</keyword>
<feature type="region of interest" description="Disordered" evidence="1">
    <location>
        <begin position="117"/>
        <end position="148"/>
    </location>
</feature>
<dbReference type="InParanoid" id="A0A1J7JPH8"/>
<reference evidence="2 3" key="1">
    <citation type="submission" date="2016-10" db="EMBL/GenBank/DDBJ databases">
        <title>Draft genome sequence of Coniochaeta ligniaria NRRL30616, a lignocellulolytic fungus for bioabatement of inhibitors in plant biomass hydrolysates.</title>
        <authorList>
            <consortium name="DOE Joint Genome Institute"/>
            <person name="Jimenez D.J."/>
            <person name="Hector R.E."/>
            <person name="Riley R."/>
            <person name="Sun H."/>
            <person name="Grigoriev I.V."/>
            <person name="Van Elsas J.D."/>
            <person name="Nichols N.N."/>
        </authorList>
    </citation>
    <scope>NUCLEOTIDE SEQUENCE [LARGE SCALE GENOMIC DNA]</scope>
    <source>
        <strain evidence="2 3">NRRL 30616</strain>
    </source>
</reference>
<accession>A0A1J7JPH8</accession>
<dbReference type="SUPFAM" id="SSF54928">
    <property type="entry name" value="RNA-binding domain, RBD"/>
    <property type="match status" value="1"/>
</dbReference>
<dbReference type="GO" id="GO:0003676">
    <property type="term" value="F:nucleic acid binding"/>
    <property type="evidence" value="ECO:0007669"/>
    <property type="project" value="InterPro"/>
</dbReference>
<protein>
    <recommendedName>
        <fullName evidence="4">RRM domain-containing protein</fullName>
    </recommendedName>
</protein>
<dbReference type="AlphaFoldDB" id="A0A1J7JPH8"/>
<sequence length="471" mass="52289">MSDTSDSPPSSGSSGTAESSPPSLASLSPDSVAEKSGVSSNILSHHKRAMSRTTNEHDHSGALPNVSWNEFRLRPSPEKIGQRHTALAKHVASSPPTITYNDATAVSPHRYSPTDFYGQENESERSFAPSVDDLKHRGSPLGGSRTYRPALQDRTNMQPLKKPEPAMQYKFQTVLVQPPPIYNDKLNSFRPMDTKLGIRLIPFSDEPSPKSPCPPLNEAYERMLAGFSPNYRGNIYLARNRSADIPDNENCALFVIGLSPTITVTELLAAVRDTGRVYATHINSPEPHKGHETCAAKLIFFERRAAERFYDRHVLGGLKIPGHPGYAAKVVWNRIKSAAPDHPKNYTRVLMVAGPVRVVNPVFLTAYFKSKLQFDIDEVFDRGSMGDRRLVEYRFGSFRCQAEAAKMSITREFADCGIQVWFGPDPCDAAAEAGSVEVEDARRQRTFDQGHPACSSDSWRQAAVMSQYQYR</sequence>
<dbReference type="STRING" id="1408157.A0A1J7JPH8"/>
<dbReference type="InterPro" id="IPR035979">
    <property type="entry name" value="RBD_domain_sf"/>
</dbReference>
<evidence type="ECO:0000313" key="3">
    <source>
        <dbReference type="Proteomes" id="UP000182658"/>
    </source>
</evidence>
<feature type="compositionally biased region" description="Low complexity" evidence="1">
    <location>
        <begin position="1"/>
        <end position="31"/>
    </location>
</feature>